<feature type="domain" description="BPL/LPL catalytic" evidence="2">
    <location>
        <begin position="192"/>
        <end position="377"/>
    </location>
</feature>
<dbReference type="Proteomes" id="UP000095751">
    <property type="component" value="Unassembled WGS sequence"/>
</dbReference>
<dbReference type="GO" id="GO:0004077">
    <property type="term" value="F:biotin--[biotin carboxyl-carrier protein] ligase activity"/>
    <property type="evidence" value="ECO:0007669"/>
    <property type="project" value="TreeGrafter"/>
</dbReference>
<dbReference type="SUPFAM" id="SSF55681">
    <property type="entry name" value="Class II aaRS and biotin synthetases"/>
    <property type="match status" value="1"/>
</dbReference>
<feature type="compositionally biased region" description="Low complexity" evidence="1">
    <location>
        <begin position="108"/>
        <end position="130"/>
    </location>
</feature>
<dbReference type="EMBL" id="KV784353">
    <property type="protein sequence ID" value="OEU22983.1"/>
    <property type="molecule type" value="Genomic_DNA"/>
</dbReference>
<dbReference type="PANTHER" id="PTHR12835:SF5">
    <property type="entry name" value="BIOTIN--PROTEIN LIGASE"/>
    <property type="match status" value="1"/>
</dbReference>
<sequence length="446" mass="49415">MLLLVGNSNNNRKSRSSRSNTVISLSSLASSFLTPSLLVSKTSSTCCWSILILLLLSGSSGGFGRGGIITYTTSSSSILFADALLLQPVMATSSPSSSSSSHDETATTTNTCKKNNQICTNNNENQNQNDNNDHDNNNIQEIIGKHHPDDDQLLLYHYESTPSTQDEAKKIAKQLSSQLSSQLSESSESKPPPPPPPRTFCVTTTIQSNGKGTTGRKWLGTPGNVFVTIGIPVNVWMQEMMQNRNIPLTLLPLKIGDLTASLINSTLTKQQSQSKQQPPIVTVKWPNDVLVDGKKISGTLIESSDDWFLIGIGINVAYAPPISKTGTDYGRPSQQEIDIARDMGVQLALDFHRWIYDSDENAESIVEGWKNWLDYDMELIMRNDKNPPLDEIEIDNQQQQQQQQKQKQTQTERVVKIIDVLPDGRIRVQNQDEFGIMEVLVSDYFV</sequence>
<name>A0A1E7FYT4_9STRA</name>
<protein>
    <submittedName>
        <fullName evidence="3">Class II aaRS and biotin synthetase</fullName>
    </submittedName>
</protein>
<proteinExistence type="predicted"/>
<dbReference type="InterPro" id="IPR004143">
    <property type="entry name" value="BPL_LPL_catalytic"/>
</dbReference>
<evidence type="ECO:0000313" key="4">
    <source>
        <dbReference type="Proteomes" id="UP000095751"/>
    </source>
</evidence>
<dbReference type="PANTHER" id="PTHR12835">
    <property type="entry name" value="BIOTIN PROTEIN LIGASE"/>
    <property type="match status" value="1"/>
</dbReference>
<dbReference type="InterPro" id="IPR045864">
    <property type="entry name" value="aa-tRNA-synth_II/BPL/LPL"/>
</dbReference>
<evidence type="ECO:0000313" key="3">
    <source>
        <dbReference type="EMBL" id="OEU22983.1"/>
    </source>
</evidence>
<dbReference type="AlphaFoldDB" id="A0A1E7FYT4"/>
<reference evidence="3 4" key="1">
    <citation type="submission" date="2016-09" db="EMBL/GenBank/DDBJ databases">
        <title>Extensive genetic diversity and differential bi-allelic expression allows diatom success in the polar Southern Ocean.</title>
        <authorList>
            <consortium name="DOE Joint Genome Institute"/>
            <person name="Mock T."/>
            <person name="Otillar R.P."/>
            <person name="Strauss J."/>
            <person name="Dupont C."/>
            <person name="Frickenhaus S."/>
            <person name="Maumus F."/>
            <person name="Mcmullan M."/>
            <person name="Sanges R."/>
            <person name="Schmutz J."/>
            <person name="Toseland A."/>
            <person name="Valas R."/>
            <person name="Veluchamy A."/>
            <person name="Ward B.J."/>
            <person name="Allen A."/>
            <person name="Barry K."/>
            <person name="Falciatore A."/>
            <person name="Ferrante M."/>
            <person name="Fortunato A.E."/>
            <person name="Gloeckner G."/>
            <person name="Gruber A."/>
            <person name="Hipkin R."/>
            <person name="Janech M."/>
            <person name="Kroth P."/>
            <person name="Leese F."/>
            <person name="Lindquist E."/>
            <person name="Lyon B.R."/>
            <person name="Martin J."/>
            <person name="Mayer C."/>
            <person name="Parker M."/>
            <person name="Quesneville H."/>
            <person name="Raymond J."/>
            <person name="Uhlig C."/>
            <person name="Valentin K.U."/>
            <person name="Worden A.Z."/>
            <person name="Armbrust E.V."/>
            <person name="Bowler C."/>
            <person name="Green B."/>
            <person name="Moulton V."/>
            <person name="Van Oosterhout C."/>
            <person name="Grigoriev I."/>
        </authorList>
    </citation>
    <scope>NUCLEOTIDE SEQUENCE [LARGE SCALE GENOMIC DNA]</scope>
    <source>
        <strain evidence="3 4">CCMP1102</strain>
    </source>
</reference>
<feature type="compositionally biased region" description="Low complexity" evidence="1">
    <location>
        <begin position="173"/>
        <end position="186"/>
    </location>
</feature>
<feature type="region of interest" description="Disordered" evidence="1">
    <location>
        <begin position="91"/>
        <end position="143"/>
    </location>
</feature>
<dbReference type="PROSITE" id="PS51733">
    <property type="entry name" value="BPL_LPL_CATALYTIC"/>
    <property type="match status" value="1"/>
</dbReference>
<organism evidence="3 4">
    <name type="scientific">Fragilariopsis cylindrus CCMP1102</name>
    <dbReference type="NCBI Taxonomy" id="635003"/>
    <lineage>
        <taxon>Eukaryota</taxon>
        <taxon>Sar</taxon>
        <taxon>Stramenopiles</taxon>
        <taxon>Ochrophyta</taxon>
        <taxon>Bacillariophyta</taxon>
        <taxon>Bacillariophyceae</taxon>
        <taxon>Bacillariophycidae</taxon>
        <taxon>Bacillariales</taxon>
        <taxon>Bacillariaceae</taxon>
        <taxon>Fragilariopsis</taxon>
    </lineage>
</organism>
<dbReference type="OrthoDB" id="10250105at2759"/>
<gene>
    <name evidence="3" type="ORF">FRACYDRAFT_233147</name>
</gene>
<evidence type="ECO:0000259" key="2">
    <source>
        <dbReference type="PROSITE" id="PS51733"/>
    </source>
</evidence>
<dbReference type="KEGG" id="fcy:FRACYDRAFT_233147"/>
<dbReference type="Gene3D" id="3.30.930.10">
    <property type="entry name" value="Bira Bifunctional Protein, Domain 2"/>
    <property type="match status" value="1"/>
</dbReference>
<feature type="region of interest" description="Disordered" evidence="1">
    <location>
        <begin position="165"/>
        <end position="199"/>
    </location>
</feature>
<dbReference type="GO" id="GO:0005737">
    <property type="term" value="C:cytoplasm"/>
    <property type="evidence" value="ECO:0007669"/>
    <property type="project" value="TreeGrafter"/>
</dbReference>
<evidence type="ECO:0000256" key="1">
    <source>
        <dbReference type="SAM" id="MobiDB-lite"/>
    </source>
</evidence>
<dbReference type="Pfam" id="PF03099">
    <property type="entry name" value="BPL_LplA_LipB"/>
    <property type="match status" value="1"/>
</dbReference>
<keyword evidence="4" id="KW-1185">Reference proteome</keyword>
<dbReference type="InParanoid" id="A0A1E7FYT4"/>
<accession>A0A1E7FYT4</accession>